<dbReference type="OrthoDB" id="10617932at2759"/>
<feature type="region of interest" description="Disordered" evidence="1">
    <location>
        <begin position="1"/>
        <end position="57"/>
    </location>
</feature>
<proteinExistence type="predicted"/>
<evidence type="ECO:0000256" key="1">
    <source>
        <dbReference type="SAM" id="MobiDB-lite"/>
    </source>
</evidence>
<dbReference type="Proteomes" id="UP000886998">
    <property type="component" value="Unassembled WGS sequence"/>
</dbReference>
<evidence type="ECO:0000313" key="3">
    <source>
        <dbReference type="Proteomes" id="UP000886998"/>
    </source>
</evidence>
<accession>A0A8X6XJK6</accession>
<feature type="compositionally biased region" description="Polar residues" evidence="1">
    <location>
        <begin position="1"/>
        <end position="16"/>
    </location>
</feature>
<reference evidence="2" key="1">
    <citation type="submission" date="2020-08" db="EMBL/GenBank/DDBJ databases">
        <title>Multicomponent nature underlies the extraordinary mechanical properties of spider dragline silk.</title>
        <authorList>
            <person name="Kono N."/>
            <person name="Nakamura H."/>
            <person name="Mori M."/>
            <person name="Yoshida Y."/>
            <person name="Ohtoshi R."/>
            <person name="Malay A.D."/>
            <person name="Moran D.A.P."/>
            <person name="Tomita M."/>
            <person name="Numata K."/>
            <person name="Arakawa K."/>
        </authorList>
    </citation>
    <scope>NUCLEOTIDE SEQUENCE</scope>
</reference>
<sequence>MEASSSIVPQSATQKFNARASIPPTGKLRKPKREKSPRPSPGIRAKSEAPSSLAPRQNSYFSSFQSILGTGKSGFGIELMSDDILTEPPFVRILSTKVFVRTELLSKYVEVAIAWRGWEKIVIRVQFKIT</sequence>
<organism evidence="2 3">
    <name type="scientific">Trichonephila inaurata madagascariensis</name>
    <dbReference type="NCBI Taxonomy" id="2747483"/>
    <lineage>
        <taxon>Eukaryota</taxon>
        <taxon>Metazoa</taxon>
        <taxon>Ecdysozoa</taxon>
        <taxon>Arthropoda</taxon>
        <taxon>Chelicerata</taxon>
        <taxon>Arachnida</taxon>
        <taxon>Araneae</taxon>
        <taxon>Araneomorphae</taxon>
        <taxon>Entelegynae</taxon>
        <taxon>Araneoidea</taxon>
        <taxon>Nephilidae</taxon>
        <taxon>Trichonephila</taxon>
        <taxon>Trichonephila inaurata</taxon>
    </lineage>
</organism>
<comment type="caution">
    <text evidence="2">The sequence shown here is derived from an EMBL/GenBank/DDBJ whole genome shotgun (WGS) entry which is preliminary data.</text>
</comment>
<gene>
    <name evidence="2" type="ORF">TNIN_362051</name>
</gene>
<evidence type="ECO:0000313" key="2">
    <source>
        <dbReference type="EMBL" id="GFY53832.1"/>
    </source>
</evidence>
<name>A0A8X6XJK6_9ARAC</name>
<keyword evidence="3" id="KW-1185">Reference proteome</keyword>
<protein>
    <submittedName>
        <fullName evidence="2">Uncharacterized protein</fullName>
    </submittedName>
</protein>
<dbReference type="AlphaFoldDB" id="A0A8X6XJK6"/>
<dbReference type="EMBL" id="BMAV01009520">
    <property type="protein sequence ID" value="GFY53832.1"/>
    <property type="molecule type" value="Genomic_DNA"/>
</dbReference>